<dbReference type="GO" id="GO:0008961">
    <property type="term" value="F:phosphatidylglycerol-prolipoprotein diacylglyceryl transferase activity"/>
    <property type="evidence" value="ECO:0007669"/>
    <property type="project" value="UniProtKB-UniRule"/>
</dbReference>
<dbReference type="Pfam" id="PF01790">
    <property type="entry name" value="LGT"/>
    <property type="match status" value="1"/>
</dbReference>
<dbReference type="Proteomes" id="UP000004633">
    <property type="component" value="Unassembled WGS sequence"/>
</dbReference>
<evidence type="ECO:0000313" key="9">
    <source>
        <dbReference type="EMBL" id="EFW29043.1"/>
    </source>
</evidence>
<feature type="region of interest" description="Disordered" evidence="8">
    <location>
        <begin position="258"/>
        <end position="278"/>
    </location>
</feature>
<dbReference type="HOGENOM" id="CLU_013386_1_2_9"/>
<feature type="binding site" evidence="7">
    <location>
        <position position="132"/>
    </location>
    <ligand>
        <name>a 1,2-diacyl-sn-glycero-3-phospho-(1'-sn-glycerol)</name>
        <dbReference type="ChEBI" id="CHEBI:64716"/>
    </ligand>
</feature>
<evidence type="ECO:0000256" key="5">
    <source>
        <dbReference type="ARBA" id="ARBA00022989"/>
    </source>
</evidence>
<evidence type="ECO:0000256" key="6">
    <source>
        <dbReference type="ARBA" id="ARBA00023136"/>
    </source>
</evidence>
<dbReference type="EMBL" id="AECV01000041">
    <property type="protein sequence ID" value="EFW29043.1"/>
    <property type="molecule type" value="Genomic_DNA"/>
</dbReference>
<keyword evidence="6 7" id="KW-0472">Membrane</keyword>
<comment type="catalytic activity">
    <reaction evidence="7">
        <text>L-cysteinyl-[prolipoprotein] + a 1,2-diacyl-sn-glycero-3-phospho-(1'-sn-glycerol) = an S-1,2-diacyl-sn-glyceryl-L-cysteinyl-[prolipoprotein] + sn-glycerol 1-phosphate + H(+)</text>
        <dbReference type="Rhea" id="RHEA:56712"/>
        <dbReference type="Rhea" id="RHEA-COMP:14679"/>
        <dbReference type="Rhea" id="RHEA-COMP:14680"/>
        <dbReference type="ChEBI" id="CHEBI:15378"/>
        <dbReference type="ChEBI" id="CHEBI:29950"/>
        <dbReference type="ChEBI" id="CHEBI:57685"/>
        <dbReference type="ChEBI" id="CHEBI:64716"/>
        <dbReference type="ChEBI" id="CHEBI:140658"/>
        <dbReference type="EC" id="2.5.1.145"/>
    </reaction>
</comment>
<keyword evidence="9" id="KW-0449">Lipoprotein</keyword>
<evidence type="ECO:0000256" key="2">
    <source>
        <dbReference type="ARBA" id="ARBA00022475"/>
    </source>
</evidence>
<dbReference type="InterPro" id="IPR001640">
    <property type="entry name" value="Lgt"/>
</dbReference>
<gene>
    <name evidence="7 9" type="primary">lgt</name>
    <name evidence="9" type="ORF">HMPREF9555_01743</name>
</gene>
<evidence type="ECO:0000313" key="10">
    <source>
        <dbReference type="Proteomes" id="UP000004633"/>
    </source>
</evidence>
<keyword evidence="3 7" id="KW-0808">Transferase</keyword>
<comment type="similarity">
    <text evidence="1 7">Belongs to the Lgt family.</text>
</comment>
<dbReference type="UniPathway" id="UPA00664"/>
<keyword evidence="9" id="KW-0328">Glycosyltransferase</keyword>
<keyword evidence="10" id="KW-1185">Reference proteome</keyword>
<dbReference type="STRING" id="749551.HMPREF9555_01743"/>
<feature type="transmembrane region" description="Helical" evidence="7">
    <location>
        <begin position="46"/>
        <end position="64"/>
    </location>
</feature>
<dbReference type="PANTHER" id="PTHR30589:SF0">
    <property type="entry name" value="PHOSPHATIDYLGLYCEROL--PROLIPOPROTEIN DIACYLGLYCERYL TRANSFERASE"/>
    <property type="match status" value="1"/>
</dbReference>
<comment type="subcellular location">
    <subcellularLocation>
        <location evidence="7">Cell membrane</location>
        <topology evidence="7">Multi-pass membrane protein</topology>
    </subcellularLocation>
</comment>
<evidence type="ECO:0000256" key="4">
    <source>
        <dbReference type="ARBA" id="ARBA00022692"/>
    </source>
</evidence>
<feature type="transmembrane region" description="Helical" evidence="7">
    <location>
        <begin position="201"/>
        <end position="220"/>
    </location>
</feature>
<reference evidence="9 10" key="1">
    <citation type="submission" date="2010-08" db="EMBL/GenBank/DDBJ databases">
        <authorList>
            <person name="Weinstock G."/>
            <person name="Sodergren E."/>
            <person name="Clifton S."/>
            <person name="Fulton L."/>
            <person name="Fulton B."/>
            <person name="Courtney L."/>
            <person name="Fronick C."/>
            <person name="Harrison M."/>
            <person name="Strong C."/>
            <person name="Farmer C."/>
            <person name="Delahaunty K."/>
            <person name="Markovic C."/>
            <person name="Hall O."/>
            <person name="Minx P."/>
            <person name="Tomlinson C."/>
            <person name="Mitreva M."/>
            <person name="Hou S."/>
            <person name="Chen J."/>
            <person name="Wollam A."/>
            <person name="Pepin K.H."/>
            <person name="Johnson M."/>
            <person name="Bhonagiri V."/>
            <person name="Zhang X."/>
            <person name="Suruliraj S."/>
            <person name="Warren W."/>
            <person name="Chinwalla A."/>
            <person name="Mardis E.R."/>
            <person name="Wilson R.K."/>
        </authorList>
    </citation>
    <scope>NUCLEOTIDE SEQUENCE [LARGE SCALE GENOMIC DNA]</scope>
    <source>
        <strain evidence="9 10">F0399</strain>
    </source>
</reference>
<feature type="transmembrane region" description="Helical" evidence="7">
    <location>
        <begin position="84"/>
        <end position="106"/>
    </location>
</feature>
<dbReference type="AlphaFoldDB" id="E7N402"/>
<dbReference type="NCBIfam" id="TIGR00544">
    <property type="entry name" value="lgt"/>
    <property type="match status" value="1"/>
</dbReference>
<evidence type="ECO:0000256" key="8">
    <source>
        <dbReference type="SAM" id="MobiDB-lite"/>
    </source>
</evidence>
<feature type="transmembrane region" description="Helical" evidence="7">
    <location>
        <begin position="15"/>
        <end position="34"/>
    </location>
</feature>
<keyword evidence="2 7" id="KW-1003">Cell membrane</keyword>
<accession>E7N402</accession>
<comment type="caution">
    <text evidence="9">The sequence shown here is derived from an EMBL/GenBank/DDBJ whole genome shotgun (WGS) entry which is preliminary data.</text>
</comment>
<name>E7N402_9FIRM</name>
<comment type="function">
    <text evidence="7">Catalyzes the transfer of the diacylglyceryl group from phosphatidylglycerol to the sulfhydryl group of the N-terminal cysteine of a prolipoprotein, the first step in the formation of mature lipoproteins.</text>
</comment>
<protein>
    <recommendedName>
        <fullName evidence="7">Phosphatidylglycerol--prolipoprotein diacylglyceryl transferase</fullName>
        <ecNumber evidence="7">2.5.1.145</ecNumber>
    </recommendedName>
</protein>
<dbReference type="GO" id="GO:0005886">
    <property type="term" value="C:plasma membrane"/>
    <property type="evidence" value="ECO:0007669"/>
    <property type="project" value="UniProtKB-SubCell"/>
</dbReference>
<evidence type="ECO:0000256" key="1">
    <source>
        <dbReference type="ARBA" id="ARBA00007150"/>
    </source>
</evidence>
<dbReference type="RefSeq" id="WP_009350391.1">
    <property type="nucleotide sequence ID" value="NZ_GL638151.1"/>
</dbReference>
<dbReference type="HAMAP" id="MF_01147">
    <property type="entry name" value="Lgt"/>
    <property type="match status" value="1"/>
</dbReference>
<keyword evidence="4 7" id="KW-0812">Transmembrane</keyword>
<dbReference type="PANTHER" id="PTHR30589">
    <property type="entry name" value="PROLIPOPROTEIN DIACYLGLYCERYL TRANSFERASE"/>
    <property type="match status" value="1"/>
</dbReference>
<sequence>MHQYLFYIGDFPIRAYGVVISLSILLATGVGYFLAKTDGRGYEKHVADIGIYCGIAGLLGARLWDVFFFDWDYYRHHLTELLNVWQGGMAIQGGVFLGVVVGILYCRRHHLDTVHFMDVLAPAIVFGQALGRCANLLNGDAFGAPTGGSFGILYPESTLAYHTYGAQALWPAEVWEGQLDIVIFALLLSFRAYGHARGQCFALYVMLYSGVRFFLEYFRGDYTDKYLGLFTSAQTGALAFGLLALAAFVRLGFRKEPETVPAETQAPEERRKKGKHRK</sequence>
<evidence type="ECO:0000256" key="7">
    <source>
        <dbReference type="HAMAP-Rule" id="MF_01147"/>
    </source>
</evidence>
<dbReference type="GO" id="GO:0042158">
    <property type="term" value="P:lipoprotein biosynthetic process"/>
    <property type="evidence" value="ECO:0007669"/>
    <property type="project" value="UniProtKB-UniRule"/>
</dbReference>
<comment type="pathway">
    <text evidence="7">Protein modification; lipoprotein biosynthesis (diacylglyceryl transfer).</text>
</comment>
<feature type="transmembrane region" description="Helical" evidence="7">
    <location>
        <begin position="226"/>
        <end position="249"/>
    </location>
</feature>
<organism evidence="9 10">
    <name type="scientific">Selenomonas artemidis F0399</name>
    <dbReference type="NCBI Taxonomy" id="749551"/>
    <lineage>
        <taxon>Bacteria</taxon>
        <taxon>Bacillati</taxon>
        <taxon>Bacillota</taxon>
        <taxon>Negativicutes</taxon>
        <taxon>Selenomonadales</taxon>
        <taxon>Selenomonadaceae</taxon>
        <taxon>Selenomonas</taxon>
    </lineage>
</organism>
<keyword evidence="5 7" id="KW-1133">Transmembrane helix</keyword>
<dbReference type="EC" id="2.5.1.145" evidence="7"/>
<proteinExistence type="inferred from homology"/>
<evidence type="ECO:0000256" key="3">
    <source>
        <dbReference type="ARBA" id="ARBA00022679"/>
    </source>
</evidence>